<feature type="domain" description="Aminoglycoside phosphotransferase" evidence="1">
    <location>
        <begin position="38"/>
        <end position="244"/>
    </location>
</feature>
<organism evidence="2 3">
    <name type="scientific">Heterodermia speciosa</name>
    <dbReference type="NCBI Taxonomy" id="116794"/>
    <lineage>
        <taxon>Eukaryota</taxon>
        <taxon>Fungi</taxon>
        <taxon>Dikarya</taxon>
        <taxon>Ascomycota</taxon>
        <taxon>Pezizomycotina</taxon>
        <taxon>Lecanoromycetes</taxon>
        <taxon>OSLEUM clade</taxon>
        <taxon>Lecanoromycetidae</taxon>
        <taxon>Caliciales</taxon>
        <taxon>Physciaceae</taxon>
        <taxon>Heterodermia</taxon>
    </lineage>
</organism>
<protein>
    <recommendedName>
        <fullName evidence="1">Aminoglycoside phosphotransferase domain-containing protein</fullName>
    </recommendedName>
</protein>
<proteinExistence type="predicted"/>
<dbReference type="Proteomes" id="UP000664521">
    <property type="component" value="Unassembled WGS sequence"/>
</dbReference>
<dbReference type="Pfam" id="PF01636">
    <property type="entry name" value="APH"/>
    <property type="match status" value="1"/>
</dbReference>
<evidence type="ECO:0000313" key="2">
    <source>
        <dbReference type="EMBL" id="CAF9941637.1"/>
    </source>
</evidence>
<gene>
    <name evidence="2" type="ORF">HETSPECPRED_003842</name>
</gene>
<dbReference type="InterPro" id="IPR002575">
    <property type="entry name" value="Aminoglycoside_PTrfase"/>
</dbReference>
<dbReference type="PANTHER" id="PTHR21310">
    <property type="entry name" value="AMINOGLYCOSIDE PHOSPHOTRANSFERASE-RELATED-RELATED"/>
    <property type="match status" value="1"/>
</dbReference>
<dbReference type="InterPro" id="IPR011009">
    <property type="entry name" value="Kinase-like_dom_sf"/>
</dbReference>
<comment type="caution">
    <text evidence="2">The sequence shown here is derived from an EMBL/GenBank/DDBJ whole genome shotgun (WGS) entry which is preliminary data.</text>
</comment>
<dbReference type="SUPFAM" id="SSF56112">
    <property type="entry name" value="Protein kinase-like (PK-like)"/>
    <property type="match status" value="1"/>
</dbReference>
<dbReference type="AlphaFoldDB" id="A0A8H3J6M7"/>
<reference evidence="2" key="1">
    <citation type="submission" date="2021-03" db="EMBL/GenBank/DDBJ databases">
        <authorList>
            <person name="Tagirdzhanova G."/>
        </authorList>
    </citation>
    <scope>NUCLEOTIDE SEQUENCE</scope>
</reference>
<evidence type="ECO:0000259" key="1">
    <source>
        <dbReference type="Pfam" id="PF01636"/>
    </source>
</evidence>
<dbReference type="InterPro" id="IPR051678">
    <property type="entry name" value="AGP_Transferase"/>
</dbReference>
<dbReference type="EMBL" id="CAJPDS010000220">
    <property type="protein sequence ID" value="CAF9941637.1"/>
    <property type="molecule type" value="Genomic_DNA"/>
</dbReference>
<evidence type="ECO:0000313" key="3">
    <source>
        <dbReference type="Proteomes" id="UP000664521"/>
    </source>
</evidence>
<name>A0A8H3J6M7_9LECA</name>
<accession>A0A8H3J6M7</accession>
<dbReference type="OrthoDB" id="10003767at2759"/>
<sequence>MVRRIIFDDQVSWIARLRLPPISNVPADREAASVARILEVEVAGMKFLRARSNIPVPQVHSFDTEEYNDVGAPYILMDYIHGTVASELRLAKGCAVGLHGSTEQDRIFRREMAAVQAGLTTFTFDRIGSLYQDPVTDEFFIGPDIETNKGPWRHSSAYFADVAEHALQVCVNNAAPEVLTSASFSLPVVFTHLMKLVGSDHTSGDSLAAPFCLTNRDFGPHNVLVDDDFHIVGVIDLDGIMAAPYEVAAQFPVLAGLDPEPPGHVESRPMALERIARTKPLIREYNNMVKEIEERSNPRGCKIWNIMLSNGARAVQGLNEYKSHQNHVNENWMRAYARLLVELLPATPSQIKNKS</sequence>
<keyword evidence="3" id="KW-1185">Reference proteome</keyword>
<dbReference type="PANTHER" id="PTHR21310:SF37">
    <property type="entry name" value="AMINOGLYCOSIDE PHOSPHOTRANSFERASE DOMAIN-CONTAINING PROTEIN"/>
    <property type="match status" value="1"/>
</dbReference>